<keyword evidence="6" id="KW-1185">Reference proteome</keyword>
<accession>A0A4R0QW50</accession>
<dbReference type="Proteomes" id="UP000291289">
    <property type="component" value="Unassembled WGS sequence"/>
</dbReference>
<organism evidence="5 6">
    <name type="scientific">Alloscardovia theropitheci</name>
    <dbReference type="NCBI Taxonomy" id="2496842"/>
    <lineage>
        <taxon>Bacteria</taxon>
        <taxon>Bacillati</taxon>
        <taxon>Actinomycetota</taxon>
        <taxon>Actinomycetes</taxon>
        <taxon>Bifidobacteriales</taxon>
        <taxon>Bifidobacteriaceae</taxon>
        <taxon>Alloscardovia</taxon>
    </lineage>
</organism>
<evidence type="ECO:0000313" key="6">
    <source>
        <dbReference type="Proteomes" id="UP000291289"/>
    </source>
</evidence>
<feature type="transmembrane region" description="Helical" evidence="1">
    <location>
        <begin position="320"/>
        <end position="340"/>
    </location>
</feature>
<dbReference type="OrthoDB" id="3196823at2"/>
<evidence type="ECO:0000256" key="2">
    <source>
        <dbReference type="SAM" id="SignalP"/>
    </source>
</evidence>
<keyword evidence="1" id="KW-0472">Membrane</keyword>
<dbReference type="GO" id="GO:0005975">
    <property type="term" value="P:carbohydrate metabolic process"/>
    <property type="evidence" value="ECO:0007669"/>
    <property type="project" value="UniProtKB-ARBA"/>
</dbReference>
<dbReference type="InterPro" id="IPR013783">
    <property type="entry name" value="Ig-like_fold"/>
</dbReference>
<feature type="signal peptide" evidence="2">
    <location>
        <begin position="1"/>
        <end position="32"/>
    </location>
</feature>
<gene>
    <name evidence="5" type="ORF">EJ419_06990</name>
</gene>
<keyword evidence="1" id="KW-1133">Transmembrane helix</keyword>
<dbReference type="NCBIfam" id="NF012162">
    <property type="entry name" value="surf_Nterm_1"/>
    <property type="match status" value="1"/>
</dbReference>
<feature type="domain" description="SpaA-like prealbumin fold" evidence="4">
    <location>
        <begin position="39"/>
        <end position="117"/>
    </location>
</feature>
<dbReference type="Gene3D" id="1.10.150.480">
    <property type="match status" value="1"/>
</dbReference>
<comment type="caution">
    <text evidence="5">The sequence shown here is derived from an EMBL/GenBank/DDBJ whole genome shotgun (WGS) entry which is preliminary data.</text>
</comment>
<dbReference type="NCBIfam" id="TIGR03934">
    <property type="entry name" value="TQXA_dom"/>
    <property type="match status" value="1"/>
</dbReference>
<dbReference type="Pfam" id="PF08341">
    <property type="entry name" value="TED"/>
    <property type="match status" value="1"/>
</dbReference>
<proteinExistence type="predicted"/>
<keyword evidence="2" id="KW-0732">Signal</keyword>
<dbReference type="AlphaFoldDB" id="A0A4R0QW50"/>
<protein>
    <submittedName>
        <fullName evidence="5">Thioester-forming surface-anchored protein</fullName>
    </submittedName>
</protein>
<dbReference type="RefSeq" id="WP_131284997.1">
    <property type="nucleotide sequence ID" value="NZ_RXLP01000026.1"/>
</dbReference>
<evidence type="ECO:0000256" key="1">
    <source>
        <dbReference type="SAM" id="Phobius"/>
    </source>
</evidence>
<keyword evidence="1" id="KW-0812">Transmembrane</keyword>
<dbReference type="InterPro" id="IPR013552">
    <property type="entry name" value="Thioester_dom"/>
</dbReference>
<reference evidence="5 6" key="1">
    <citation type="submission" date="2018-12" db="EMBL/GenBank/DDBJ databases">
        <title>Alloscrdovia theropitheci sp. nov: a novel taxon from the feces of the bleeding-herat monkey (Theropithecus geleda).</title>
        <authorList>
            <person name="Modesto M."/>
        </authorList>
    </citation>
    <scope>NUCLEOTIDE SEQUENCE [LARGE SCALE GENOMIC DNA]</scope>
    <source>
        <strain evidence="5 6">GLDI4/2</strain>
    </source>
</reference>
<evidence type="ECO:0000259" key="3">
    <source>
        <dbReference type="Pfam" id="PF08341"/>
    </source>
</evidence>
<name>A0A4R0QW50_9BIFI</name>
<dbReference type="Pfam" id="PF17802">
    <property type="entry name" value="SpaA"/>
    <property type="match status" value="1"/>
</dbReference>
<dbReference type="EMBL" id="RXLP01000026">
    <property type="protein sequence ID" value="TCD53710.1"/>
    <property type="molecule type" value="Genomic_DNA"/>
</dbReference>
<feature type="chain" id="PRO_5020233568" evidence="2">
    <location>
        <begin position="33"/>
        <end position="346"/>
    </location>
</feature>
<evidence type="ECO:0000259" key="4">
    <source>
        <dbReference type="Pfam" id="PF17802"/>
    </source>
</evidence>
<feature type="domain" description="Thioester" evidence="3">
    <location>
        <begin position="148"/>
        <end position="257"/>
    </location>
</feature>
<dbReference type="InterPro" id="IPR041033">
    <property type="entry name" value="SpaA_PFL_dom_1"/>
</dbReference>
<sequence>MLKKHIRIVVAFLASVALVVAGVFAAMPSAMAAPAQTATVKISKNDDNGAALAGARMQITHKNAAGKVVVDDEWTTDGSVHTVDLAAGDYTLTEVSAPEGYTKAEDQTFTVTVPASRARNNYTFNLINSSLRESTLTSNDGTTVVSSFYCFNSTKPNPVTGVQYTEFEGSASVFNQLATQPRGTANELYQNVLRILYNGYPNDNAGIKAAYNLTDEQFHYVTQQAVWYYTDSTALLEPGSTISQPALMPAVLALINSTANLPENMTLDIFESANDQYQHMLTTTFRTVTPPIELTMVDHKAPAPVVEKPKAELANTGSDIFNVAVASALVMMLGAAFVLVRNRMRN</sequence>
<dbReference type="InterPro" id="IPR023849">
    <property type="entry name" value="TQXA_dom"/>
</dbReference>
<dbReference type="Gene3D" id="2.60.40.10">
    <property type="entry name" value="Immunoglobulins"/>
    <property type="match status" value="1"/>
</dbReference>
<evidence type="ECO:0000313" key="5">
    <source>
        <dbReference type="EMBL" id="TCD53710.1"/>
    </source>
</evidence>